<evidence type="ECO:0000313" key="3">
    <source>
        <dbReference type="Proteomes" id="UP000808337"/>
    </source>
</evidence>
<evidence type="ECO:0000313" key="2">
    <source>
        <dbReference type="EMBL" id="MBK9985300.1"/>
    </source>
</evidence>
<feature type="signal peptide" evidence="1">
    <location>
        <begin position="1"/>
        <end position="17"/>
    </location>
</feature>
<dbReference type="EMBL" id="JADKGY010000035">
    <property type="protein sequence ID" value="MBK9985300.1"/>
    <property type="molecule type" value="Genomic_DNA"/>
</dbReference>
<proteinExistence type="predicted"/>
<reference evidence="2 3" key="1">
    <citation type="submission" date="2020-10" db="EMBL/GenBank/DDBJ databases">
        <title>Connecting structure to function with the recovery of over 1000 high-quality activated sludge metagenome-assembled genomes encoding full-length rRNA genes using long-read sequencing.</title>
        <authorList>
            <person name="Singleton C.M."/>
            <person name="Petriglieri F."/>
            <person name="Kristensen J.M."/>
            <person name="Kirkegaard R.H."/>
            <person name="Michaelsen T.Y."/>
            <person name="Andersen M.H."/>
            <person name="Karst S.M."/>
            <person name="Dueholm M.S."/>
            <person name="Nielsen P.H."/>
            <person name="Albertsen M."/>
        </authorList>
    </citation>
    <scope>NUCLEOTIDE SEQUENCE [LARGE SCALE GENOMIC DNA]</scope>
    <source>
        <strain evidence="2">Ribe_18-Q3-R11-54_MAXAC.273</strain>
    </source>
</reference>
<dbReference type="Proteomes" id="UP000808337">
    <property type="component" value="Unassembled WGS sequence"/>
</dbReference>
<name>A0A9D7XRM8_9BACT</name>
<evidence type="ECO:0000256" key="1">
    <source>
        <dbReference type="SAM" id="SignalP"/>
    </source>
</evidence>
<accession>A0A9D7XRM8</accession>
<organism evidence="2 3">
    <name type="scientific">Candidatus Opimibacter skivensis</name>
    <dbReference type="NCBI Taxonomy" id="2982028"/>
    <lineage>
        <taxon>Bacteria</taxon>
        <taxon>Pseudomonadati</taxon>
        <taxon>Bacteroidota</taxon>
        <taxon>Saprospiria</taxon>
        <taxon>Saprospirales</taxon>
        <taxon>Saprospiraceae</taxon>
        <taxon>Candidatus Opimibacter</taxon>
    </lineage>
</organism>
<gene>
    <name evidence="2" type="ORF">IPP15_23670</name>
</gene>
<comment type="caution">
    <text evidence="2">The sequence shown here is derived from an EMBL/GenBank/DDBJ whole genome shotgun (WGS) entry which is preliminary data.</text>
</comment>
<sequence>MKKILTIALTIFTAAMVAGQSNSLIIPGNISLPKDSILKKQLISDFNGFLSQKEKPNNENTFVLKEDLLETSILLDEIKDMEKNVRLKVDTFYKAYLTNSLRLNDSTFKVQFAYLGVDEDVPMLRANFTIIAQEKGNQFYFRSPLKQNTITWKSQNIGNTKVYFKNNLNTARANECFKLTDEFDKKLNAPIRQTEFYCCDNFSEALQLIGVDYKADYNGKNFNTLTAKENDINLVMNGTLTSDFTVFDPHDLWHSRLHNVVSTSIINKPVDEGTAYLYGGSWGLTWQQILDKFKTYAAANPNADWLALYNEGKNFDEGAKFPLNIDYTINALMVKKIEKERGFSSVIELLSCGKYQKDNENYFIALEKITGINKADFSANVWTLIKVN</sequence>
<feature type="chain" id="PRO_5038527621" evidence="1">
    <location>
        <begin position="18"/>
        <end position="388"/>
    </location>
</feature>
<protein>
    <submittedName>
        <fullName evidence="2">Uncharacterized protein</fullName>
    </submittedName>
</protein>
<dbReference type="AlphaFoldDB" id="A0A9D7XRM8"/>
<keyword evidence="1" id="KW-0732">Signal</keyword>